<dbReference type="InterPro" id="IPR029016">
    <property type="entry name" value="GAF-like_dom_sf"/>
</dbReference>
<feature type="transmembrane region" description="Helical" evidence="9">
    <location>
        <begin position="123"/>
        <end position="143"/>
    </location>
</feature>
<dbReference type="SMART" id="SM00387">
    <property type="entry name" value="HATPase_c"/>
    <property type="match status" value="1"/>
</dbReference>
<feature type="transmembrane region" description="Helical" evidence="9">
    <location>
        <begin position="249"/>
        <end position="272"/>
    </location>
</feature>
<evidence type="ECO:0000256" key="6">
    <source>
        <dbReference type="ARBA" id="ARBA00022777"/>
    </source>
</evidence>
<dbReference type="RefSeq" id="WP_257449033.1">
    <property type="nucleotide sequence ID" value="NZ_JANIPJ010000014.1"/>
</dbReference>
<reference evidence="11" key="1">
    <citation type="submission" date="2022-08" db="EMBL/GenBank/DDBJ databases">
        <title>The genomic sequence of strain Paenibacillus sp. SCIV0701.</title>
        <authorList>
            <person name="Zhao H."/>
        </authorList>
    </citation>
    <scope>NUCLEOTIDE SEQUENCE</scope>
    <source>
        <strain evidence="11">SCIV0701</strain>
    </source>
</reference>
<dbReference type="AlphaFoldDB" id="A0A9X2MPS5"/>
<keyword evidence="3" id="KW-0597">Phosphoprotein</keyword>
<dbReference type="SUPFAM" id="SSF55874">
    <property type="entry name" value="ATPase domain of HSP90 chaperone/DNA topoisomerase II/histidine kinase"/>
    <property type="match status" value="1"/>
</dbReference>
<feature type="transmembrane region" description="Helical" evidence="9">
    <location>
        <begin position="92"/>
        <end position="111"/>
    </location>
</feature>
<comment type="catalytic activity">
    <reaction evidence="1">
        <text>ATP + protein L-histidine = ADP + protein N-phospho-L-histidine.</text>
        <dbReference type="EC" id="2.7.13.3"/>
    </reaction>
</comment>
<dbReference type="GO" id="GO:0005524">
    <property type="term" value="F:ATP binding"/>
    <property type="evidence" value="ECO:0007669"/>
    <property type="project" value="UniProtKB-KW"/>
</dbReference>
<dbReference type="Pfam" id="PF07730">
    <property type="entry name" value="HisKA_3"/>
    <property type="match status" value="1"/>
</dbReference>
<feature type="transmembrane region" description="Helical" evidence="9">
    <location>
        <begin position="180"/>
        <end position="198"/>
    </location>
</feature>
<dbReference type="PANTHER" id="PTHR24421:SF10">
    <property type="entry name" value="NITRATE_NITRITE SENSOR PROTEIN NARQ"/>
    <property type="match status" value="1"/>
</dbReference>
<dbReference type="EC" id="2.7.13.3" evidence="2"/>
<proteinExistence type="predicted"/>
<dbReference type="GO" id="GO:0016020">
    <property type="term" value="C:membrane"/>
    <property type="evidence" value="ECO:0007669"/>
    <property type="project" value="InterPro"/>
</dbReference>
<accession>A0A9X2MPS5</accession>
<keyword evidence="6 11" id="KW-0418">Kinase</keyword>
<evidence type="ECO:0000256" key="7">
    <source>
        <dbReference type="ARBA" id="ARBA00022840"/>
    </source>
</evidence>
<name>A0A9X2MPS5_9BACL</name>
<dbReference type="InterPro" id="IPR011712">
    <property type="entry name" value="Sig_transdc_His_kin_sub3_dim/P"/>
</dbReference>
<evidence type="ECO:0000256" key="2">
    <source>
        <dbReference type="ARBA" id="ARBA00012438"/>
    </source>
</evidence>
<feature type="transmembrane region" description="Helical" evidence="9">
    <location>
        <begin position="218"/>
        <end position="237"/>
    </location>
</feature>
<gene>
    <name evidence="11" type="ORF">NQZ67_19085</name>
</gene>
<dbReference type="Pfam" id="PF02518">
    <property type="entry name" value="HATPase_c"/>
    <property type="match status" value="1"/>
</dbReference>
<dbReference type="GO" id="GO:0046983">
    <property type="term" value="F:protein dimerization activity"/>
    <property type="evidence" value="ECO:0007669"/>
    <property type="project" value="InterPro"/>
</dbReference>
<dbReference type="InterPro" id="IPR050482">
    <property type="entry name" value="Sensor_HK_TwoCompSys"/>
</dbReference>
<comment type="caution">
    <text evidence="11">The sequence shown here is derived from an EMBL/GenBank/DDBJ whole genome shotgun (WGS) entry which is preliminary data.</text>
</comment>
<dbReference type="Gene3D" id="1.20.5.1930">
    <property type="match status" value="1"/>
</dbReference>
<evidence type="ECO:0000313" key="12">
    <source>
        <dbReference type="Proteomes" id="UP001141950"/>
    </source>
</evidence>
<dbReference type="Gene3D" id="3.30.565.10">
    <property type="entry name" value="Histidine kinase-like ATPase, C-terminal domain"/>
    <property type="match status" value="1"/>
</dbReference>
<keyword evidence="9" id="KW-0472">Membrane</keyword>
<keyword evidence="9" id="KW-1133">Transmembrane helix</keyword>
<protein>
    <recommendedName>
        <fullName evidence="2">histidine kinase</fullName>
        <ecNumber evidence="2">2.7.13.3</ecNumber>
    </recommendedName>
</protein>
<keyword evidence="12" id="KW-1185">Reference proteome</keyword>
<dbReference type="SUPFAM" id="SSF55781">
    <property type="entry name" value="GAF domain-like"/>
    <property type="match status" value="1"/>
</dbReference>
<feature type="transmembrane region" description="Helical" evidence="9">
    <location>
        <begin position="62"/>
        <end position="85"/>
    </location>
</feature>
<evidence type="ECO:0000256" key="3">
    <source>
        <dbReference type="ARBA" id="ARBA00022553"/>
    </source>
</evidence>
<feature type="transmembrane region" description="Helical" evidence="9">
    <location>
        <begin position="287"/>
        <end position="308"/>
    </location>
</feature>
<evidence type="ECO:0000259" key="10">
    <source>
        <dbReference type="PROSITE" id="PS50109"/>
    </source>
</evidence>
<keyword evidence="4" id="KW-0808">Transferase</keyword>
<feature type="domain" description="Histidine kinase" evidence="10">
    <location>
        <begin position="497"/>
        <end position="703"/>
    </location>
</feature>
<dbReference type="PANTHER" id="PTHR24421">
    <property type="entry name" value="NITRATE/NITRITE SENSOR PROTEIN NARX-RELATED"/>
    <property type="match status" value="1"/>
</dbReference>
<keyword evidence="7" id="KW-0067">ATP-binding</keyword>
<evidence type="ECO:0000256" key="4">
    <source>
        <dbReference type="ARBA" id="ARBA00022679"/>
    </source>
</evidence>
<evidence type="ECO:0000256" key="5">
    <source>
        <dbReference type="ARBA" id="ARBA00022741"/>
    </source>
</evidence>
<dbReference type="Proteomes" id="UP001141950">
    <property type="component" value="Unassembled WGS sequence"/>
</dbReference>
<feature type="transmembrane region" description="Helical" evidence="9">
    <location>
        <begin position="155"/>
        <end position="174"/>
    </location>
</feature>
<feature type="transmembrane region" description="Helical" evidence="9">
    <location>
        <begin position="7"/>
        <end position="30"/>
    </location>
</feature>
<evidence type="ECO:0000256" key="1">
    <source>
        <dbReference type="ARBA" id="ARBA00000085"/>
    </source>
</evidence>
<feature type="transmembrane region" description="Helical" evidence="9">
    <location>
        <begin position="314"/>
        <end position="334"/>
    </location>
</feature>
<dbReference type="Gene3D" id="3.30.450.40">
    <property type="match status" value="1"/>
</dbReference>
<evidence type="ECO:0000256" key="8">
    <source>
        <dbReference type="ARBA" id="ARBA00023012"/>
    </source>
</evidence>
<keyword evidence="5" id="KW-0547">Nucleotide-binding</keyword>
<dbReference type="PROSITE" id="PS50109">
    <property type="entry name" value="HIS_KIN"/>
    <property type="match status" value="1"/>
</dbReference>
<dbReference type="EMBL" id="JANIPJ010000014">
    <property type="protein sequence ID" value="MCR2805993.1"/>
    <property type="molecule type" value="Genomic_DNA"/>
</dbReference>
<dbReference type="InterPro" id="IPR005467">
    <property type="entry name" value="His_kinase_dom"/>
</dbReference>
<dbReference type="GO" id="GO:0000155">
    <property type="term" value="F:phosphorelay sensor kinase activity"/>
    <property type="evidence" value="ECO:0007669"/>
    <property type="project" value="InterPro"/>
</dbReference>
<keyword evidence="9" id="KW-0812">Transmembrane</keyword>
<dbReference type="InterPro" id="IPR003594">
    <property type="entry name" value="HATPase_dom"/>
</dbReference>
<dbReference type="InterPro" id="IPR036890">
    <property type="entry name" value="HATPase_C_sf"/>
</dbReference>
<evidence type="ECO:0000313" key="11">
    <source>
        <dbReference type="EMBL" id="MCR2805993.1"/>
    </source>
</evidence>
<organism evidence="11 12">
    <name type="scientific">Paenibacillus soyae</name>
    <dbReference type="NCBI Taxonomy" id="2969249"/>
    <lineage>
        <taxon>Bacteria</taxon>
        <taxon>Bacillati</taxon>
        <taxon>Bacillota</taxon>
        <taxon>Bacilli</taxon>
        <taxon>Bacillales</taxon>
        <taxon>Paenibacillaceae</taxon>
        <taxon>Paenibacillus</taxon>
    </lineage>
</organism>
<dbReference type="CDD" id="cd16917">
    <property type="entry name" value="HATPase_UhpB-NarQ-NarX-like"/>
    <property type="match status" value="1"/>
</dbReference>
<sequence length="703" mass="77531">MRKIRIYQILIGLFFIVTAAIYASCIPIYYDKLVAQCITEGCGVSVPALNVEPGGPTVAEIALLHVIIDCSITIVFYSAALILLWKSAREPIGLLAALAMIAFGTSFPSLVAVGSEGLLFSKYWFFGVAGVGWIAISLFCLLFPNGKFVPTWSRYAMMLIAIVDIAHIFFEGNLWRTLHVPQIIQLIWYASTTLLLIYAQVHRFRKVSSPEQRQQTKWVVYGVTVCFFGFVVISMMFDPNFYKGNAVYYLYLNAALHLSLSALPITLTLAVLRRRLWDINPLVNRTIVYGALTVCIVLLYTGVVLYLGNLFVDWSNYVVSLIATALVAVVFGPLKEWLQKLVNRLMKGRHDDPYAVLLELGSQMMQPLAPDAMLSAIARQVQVALRLPYASIAMDIEGQETRLAEAGERRDELELHAFPIVYQGKTIGTLYAAGRSAGEVFSSEDLIFLEVLLQQAAPIVNNADMLQGMRRLAEDLQESREKLVLAREEERRRIRNNLHDDLAPRLAALALNVAIARKFVDKEPAAAVTKLDELGHVIRSTVQDIRSLVNDLRPPALDELGLVGAIRARMDEMAKPATTGADGAASKGLHMRIDAPQELPSLRAAVEVAVYRIVTESMVNVVKHADATDCQVTLTVTEDRKLLVEVTDNGIGVGTAKRPALTGMTGGIGLISMRERAAEIGGECVIERMNTGGTRVRAMLPLQ</sequence>
<keyword evidence="8" id="KW-0902">Two-component regulatory system</keyword>
<evidence type="ECO:0000256" key="9">
    <source>
        <dbReference type="SAM" id="Phobius"/>
    </source>
</evidence>